<dbReference type="InterPro" id="IPR024835">
    <property type="entry name" value="SYCP2-like"/>
</dbReference>
<evidence type="ECO:0000313" key="9">
    <source>
        <dbReference type="EMBL" id="GAB1287299.1"/>
    </source>
</evidence>
<feature type="compositionally biased region" description="Basic residues" evidence="6">
    <location>
        <begin position="704"/>
        <end position="714"/>
    </location>
</feature>
<keyword evidence="4" id="KW-0158">Chromosome</keyword>
<feature type="region of interest" description="Disordered" evidence="6">
    <location>
        <begin position="951"/>
        <end position="984"/>
    </location>
</feature>
<comment type="caution">
    <text evidence="9">The sequence shown here is derived from an EMBL/GenBank/DDBJ whole genome shotgun (WGS) entry which is preliminary data.</text>
</comment>
<feature type="region of interest" description="Disordered" evidence="6">
    <location>
        <begin position="701"/>
        <end position="720"/>
    </location>
</feature>
<dbReference type="PANTHER" id="PTHR15607:SF12">
    <property type="entry name" value="SYNAPTONEMAL COMPLEX PROTEIN 2"/>
    <property type="match status" value="1"/>
</dbReference>
<organism evidence="9 10">
    <name type="scientific">Apodemus speciosus</name>
    <name type="common">Large Japanese field mouse</name>
    <dbReference type="NCBI Taxonomy" id="105296"/>
    <lineage>
        <taxon>Eukaryota</taxon>
        <taxon>Metazoa</taxon>
        <taxon>Chordata</taxon>
        <taxon>Craniata</taxon>
        <taxon>Vertebrata</taxon>
        <taxon>Euteleostomi</taxon>
        <taxon>Mammalia</taxon>
        <taxon>Eutheria</taxon>
        <taxon>Euarchontoglires</taxon>
        <taxon>Glires</taxon>
        <taxon>Rodentia</taxon>
        <taxon>Myomorpha</taxon>
        <taxon>Muroidea</taxon>
        <taxon>Muridae</taxon>
        <taxon>Murinae</taxon>
        <taxon>Apodemus</taxon>
    </lineage>
</organism>
<dbReference type="EMBL" id="BAAFST010000002">
    <property type="protein sequence ID" value="GAB1287299.1"/>
    <property type="molecule type" value="Genomic_DNA"/>
</dbReference>
<protein>
    <submittedName>
        <fullName evidence="9">Synaptonemal complex protein 2</fullName>
    </submittedName>
</protein>
<feature type="compositionally biased region" description="Low complexity" evidence="6">
    <location>
        <begin position="1205"/>
        <end position="1214"/>
    </location>
</feature>
<feature type="compositionally biased region" description="Low complexity" evidence="6">
    <location>
        <begin position="1092"/>
        <end position="1101"/>
    </location>
</feature>
<feature type="region of interest" description="Disordered" evidence="6">
    <location>
        <begin position="1196"/>
        <end position="1246"/>
    </location>
</feature>
<keyword evidence="5" id="KW-0539">Nucleus</keyword>
<dbReference type="Pfam" id="PF18584">
    <property type="entry name" value="SYCP2_SLD"/>
    <property type="match status" value="1"/>
</dbReference>
<keyword evidence="10" id="KW-1185">Reference proteome</keyword>
<evidence type="ECO:0000259" key="7">
    <source>
        <dbReference type="Pfam" id="PF18581"/>
    </source>
</evidence>
<evidence type="ECO:0000256" key="3">
    <source>
        <dbReference type="ARBA" id="ARBA00007960"/>
    </source>
</evidence>
<proteinExistence type="inferred from homology"/>
<dbReference type="Pfam" id="PF18581">
    <property type="entry name" value="SYCP2_ARLD"/>
    <property type="match status" value="1"/>
</dbReference>
<gene>
    <name evidence="9" type="ORF">APTSU1_000252900</name>
</gene>
<evidence type="ECO:0000256" key="1">
    <source>
        <dbReference type="ARBA" id="ARBA00004123"/>
    </source>
</evidence>
<accession>A0ABQ0EJL0</accession>
<evidence type="ECO:0000256" key="6">
    <source>
        <dbReference type="SAM" id="MobiDB-lite"/>
    </source>
</evidence>
<evidence type="ECO:0000256" key="2">
    <source>
        <dbReference type="ARBA" id="ARBA00004286"/>
    </source>
</evidence>
<dbReference type="InterPro" id="IPR041322">
    <property type="entry name" value="SYCP2_ARLD"/>
</dbReference>
<evidence type="ECO:0000256" key="4">
    <source>
        <dbReference type="ARBA" id="ARBA00022454"/>
    </source>
</evidence>
<feature type="region of interest" description="Disordered" evidence="6">
    <location>
        <begin position="1040"/>
        <end position="1103"/>
    </location>
</feature>
<feature type="compositionally biased region" description="Acidic residues" evidence="6">
    <location>
        <begin position="1280"/>
        <end position="1296"/>
    </location>
</feature>
<evidence type="ECO:0000259" key="8">
    <source>
        <dbReference type="Pfam" id="PF18584"/>
    </source>
</evidence>
<feature type="domain" description="Synaptonemal complex protein 2 Spt16M-like" evidence="8">
    <location>
        <begin position="241"/>
        <end position="352"/>
    </location>
</feature>
<feature type="region of interest" description="Disordered" evidence="6">
    <location>
        <begin position="1259"/>
        <end position="1328"/>
    </location>
</feature>
<evidence type="ECO:0000256" key="5">
    <source>
        <dbReference type="ARBA" id="ARBA00023242"/>
    </source>
</evidence>
<feature type="compositionally biased region" description="Basic residues" evidence="6">
    <location>
        <begin position="956"/>
        <end position="967"/>
    </location>
</feature>
<feature type="domain" description="Synaptonemal complex protein 2 armadillo-repeat-like" evidence="7">
    <location>
        <begin position="8"/>
        <end position="169"/>
    </location>
</feature>
<sequence length="1510" mass="173038">MPVRPDLQLEKCIDDALRKNDFKPLMTLLQIDICEDVKIKCSKQFLRKLDDLICRELNKKDIQTVSNILLSIGRCSRNIFILGQAGLQTMIKQGLMASWFENSKEIILSQQQSKNEAVMNMIEDLFDLLMVIYDINDEGSKNQVLESFVPHICALIIDSRVNFCIQQEESNMGERILDVGGIVEALCRMTTEKRRQKLAYEWFSMDFIANAFKEIKDCEFETDCRIFLNLVNGMLGDRRRVFTFPCLSAFLGKYELQIPSDEKLEEFWIDFNLGSHTLSFYIAGENEDHQWEAVTVPEEKVQMYNIEVRESKKLLTLTLKTIVNINKKEGKELLLYFDASLEITNVTKKLFGGNKYKEFTRKQGISVAKTSVHILFDASGSQILVPESQPSPAKENLIHLKEKPNLQKKLINPLELDNSSSQDEITTPSRKKMSEASMIVPDTDRYTVRSPVLLINTSTPRRSRESLQAINSAERAVSKTSESGMDYAVSLKSRQSDGRNKWNNRANHNKTTAVIQNKDEDNESPDQNFNEIEDTLSDAYAVEKVDKPVLPGVLDVSKNKAHSRWACWTPVTTIKLCNNQRTYALPGDTFTQDTGVNKKCTKQKSVSDDDSEEAQRVKYTKDVIKCNKSDEAEVCERNIQEQNHPKCSQKKNTANAKKNDWRIESETTYKSVLLNKTTEESLIYKKTCVLSKDVNTTICDKSPSRKSMRSHTKSRKELTSELTSCELEEIPVRENSKGKRFTGTAESLINQINKRYNPSDSMISTRKLMEPQDSSGFSKKPDLQFNKVQRKSYRKLKTTVVNVTTECPLNDVYNFSLNGADEPVIKLGIQEFQTTTREASMDNSLKLVDVRNNDEHDPSLKRKDKRWAAGDGSEVESILAALPEDPSTVPSMPGAMPQQRCFFLVLLEAAEGMLSHEKKTLFSDSETECECDDNKTDISWLREPKSKRLMDYSRNKNTKNCKSRKSRSSMENGEPRSKMVLNKNIMKKDYEVVVDGRTRLPRRATKTKKNYKDLSTSESESELESEKDFSYLFKDKLPTKEETIHSRAQTKKLPKKQQKDFNSEVPKGQSSEEQKNSSKLRDGREDSPYLPSASMSGSSSSVEMMRCTEKITERDFTQDYDYITKSLSPYPKTVSPELSGNNRAVGQGKSPIISETSAICMRKSCSPASGLPFSPRHTLTKNNSVVNMKNADSAINNRRTQHCNSYSDVSSNSSEKLSMEPESPDSCETHMQSKREENHAASPLSLSSEKIEKIWFDMPRDNTHVSGPSQRGSKRRMYLEEDELSNSNEAEVEEAEEREHLLSKKLRQKENSDQHTYKTSLPTPDFSVPEDWQQEAQDAGMFYDNISSDYKRKIDTQHKIMDDFTTKTLKLTQQHLMAMTNQARGHRDENNDKFQVTLLDELEKTEKDSQTLQDFEKELVDIEKKLVQKMRAYHRNERERFRVLKTSLDKSFLVNNSVYEETVFTSEMCLMKANMKMLQDKLLKEMHEEELVNIRRGLESLFKAHEENDA</sequence>
<comment type="similarity">
    <text evidence="3">Belongs to the SYCP2 family.</text>
</comment>
<dbReference type="InterPro" id="IPR040560">
    <property type="entry name" value="SYCP2_SLD"/>
</dbReference>
<dbReference type="PANTHER" id="PTHR15607">
    <property type="entry name" value="SYNAPTONEMAL COMPLEX PROTEIN-RELATED"/>
    <property type="match status" value="1"/>
</dbReference>
<comment type="subcellular location">
    <subcellularLocation>
        <location evidence="2">Chromosome</location>
    </subcellularLocation>
    <subcellularLocation>
        <location evidence="1">Nucleus</location>
    </subcellularLocation>
</comment>
<dbReference type="Proteomes" id="UP001623349">
    <property type="component" value="Unassembled WGS sequence"/>
</dbReference>
<evidence type="ECO:0000313" key="10">
    <source>
        <dbReference type="Proteomes" id="UP001623349"/>
    </source>
</evidence>
<reference evidence="9 10" key="1">
    <citation type="submission" date="2024-08" db="EMBL/GenBank/DDBJ databases">
        <title>The draft genome of Apodemus speciosus.</title>
        <authorList>
            <person name="Nabeshima K."/>
            <person name="Suzuki S."/>
            <person name="Onuma M."/>
        </authorList>
    </citation>
    <scope>NUCLEOTIDE SEQUENCE [LARGE SCALE GENOMIC DNA]</scope>
    <source>
        <strain evidence="9">IB14-021</strain>
    </source>
</reference>
<feature type="compositionally biased region" description="Basic and acidic residues" evidence="6">
    <location>
        <begin position="1297"/>
        <end position="1316"/>
    </location>
</feature>
<feature type="compositionally biased region" description="Basic and acidic residues" evidence="6">
    <location>
        <begin position="1227"/>
        <end position="1239"/>
    </location>
</feature>
<feature type="compositionally biased region" description="Basic and acidic residues" evidence="6">
    <location>
        <begin position="1070"/>
        <end position="1087"/>
    </location>
</feature>
<name>A0ABQ0EJL0_APOSI</name>